<evidence type="ECO:0000313" key="3">
    <source>
        <dbReference type="Proteomes" id="UP000177614"/>
    </source>
</evidence>
<organism evidence="2 3">
    <name type="scientific">Candidatus Abawacabacteria bacterium RBG_16_42_10</name>
    <dbReference type="NCBI Taxonomy" id="1817814"/>
    <lineage>
        <taxon>Bacteria</taxon>
        <taxon>Candidatus Abawacaibacteriota</taxon>
    </lineage>
</organism>
<proteinExistence type="predicted"/>
<reference evidence="2 3" key="1">
    <citation type="journal article" date="2016" name="Nat. Commun.">
        <title>Thousands of microbial genomes shed light on interconnected biogeochemical processes in an aquifer system.</title>
        <authorList>
            <person name="Anantharaman K."/>
            <person name="Brown C.T."/>
            <person name="Hug L.A."/>
            <person name="Sharon I."/>
            <person name="Castelle C.J."/>
            <person name="Probst A.J."/>
            <person name="Thomas B.C."/>
            <person name="Singh A."/>
            <person name="Wilkins M.J."/>
            <person name="Karaoz U."/>
            <person name="Brodie E.L."/>
            <person name="Williams K.H."/>
            <person name="Hubbard S.S."/>
            <person name="Banfield J.F."/>
        </authorList>
    </citation>
    <scope>NUCLEOTIDE SEQUENCE [LARGE SCALE GENOMIC DNA]</scope>
</reference>
<feature type="compositionally biased region" description="Low complexity" evidence="1">
    <location>
        <begin position="1"/>
        <end position="17"/>
    </location>
</feature>
<name>A0A1F4XJH1_9BACT</name>
<feature type="region of interest" description="Disordered" evidence="1">
    <location>
        <begin position="1"/>
        <end position="38"/>
    </location>
</feature>
<comment type="caution">
    <text evidence="2">The sequence shown here is derived from an EMBL/GenBank/DDBJ whole genome shotgun (WGS) entry which is preliminary data.</text>
</comment>
<protein>
    <submittedName>
        <fullName evidence="2">Uncharacterized protein</fullName>
    </submittedName>
</protein>
<dbReference type="STRING" id="1817814.A2V81_04510"/>
<evidence type="ECO:0000256" key="1">
    <source>
        <dbReference type="SAM" id="MobiDB-lite"/>
    </source>
</evidence>
<dbReference type="AlphaFoldDB" id="A0A1F4XJH1"/>
<sequence length="172" mass="19521">MAEENSQQQAASQGDQGTPPVDPMAPLFPVGKSQDPRDDECLSIFSDEETKAKHAALVNHAIATNNLKFDQKRVLELVSGSYSLTYAEKIYFLDIAIAKITQEQIDQLIQVFESEQVRFAKLHQDHQKKMKEIEEKYKEAQAKGENPKLESEKKEAKKKDEAMVEDILKNLD</sequence>
<accession>A0A1F4XJH1</accession>
<feature type="region of interest" description="Disordered" evidence="1">
    <location>
        <begin position="137"/>
        <end position="172"/>
    </location>
</feature>
<dbReference type="EMBL" id="MEWR01000020">
    <property type="protein sequence ID" value="OGC81744.1"/>
    <property type="molecule type" value="Genomic_DNA"/>
</dbReference>
<dbReference type="Proteomes" id="UP000177614">
    <property type="component" value="Unassembled WGS sequence"/>
</dbReference>
<evidence type="ECO:0000313" key="2">
    <source>
        <dbReference type="EMBL" id="OGC81744.1"/>
    </source>
</evidence>
<gene>
    <name evidence="2" type="ORF">A2V81_04510</name>
</gene>